<dbReference type="PANTHER" id="PTHR31586:SF1">
    <property type="entry name" value="CYTOCHROME C OXIDASE ASSEMBLY PROTEIN COX20, MITOCHONDRIAL"/>
    <property type="match status" value="1"/>
</dbReference>
<evidence type="ECO:0000256" key="3">
    <source>
        <dbReference type="ARBA" id="ARBA00017689"/>
    </source>
</evidence>
<feature type="compositionally biased region" description="Pro residues" evidence="9">
    <location>
        <begin position="1"/>
        <end position="12"/>
    </location>
</feature>
<gene>
    <name evidence="10" type="ORF">EW145_g7766</name>
</gene>
<keyword evidence="8" id="KW-0472">Membrane</keyword>
<feature type="region of interest" description="Disordered" evidence="9">
    <location>
        <begin position="1"/>
        <end position="22"/>
    </location>
</feature>
<evidence type="ECO:0000256" key="5">
    <source>
        <dbReference type="ARBA" id="ARBA00022792"/>
    </source>
</evidence>
<keyword evidence="7" id="KW-0496">Mitochondrion</keyword>
<keyword evidence="6" id="KW-1133">Transmembrane helix</keyword>
<keyword evidence="5" id="KW-0999">Mitochondrion inner membrane</keyword>
<comment type="caution">
    <text evidence="10">The sequence shown here is derived from an EMBL/GenBank/DDBJ whole genome shotgun (WGS) entry which is preliminary data.</text>
</comment>
<dbReference type="PANTHER" id="PTHR31586">
    <property type="entry name" value="CYTOCHROME C OXIDASE PROTEIN 20"/>
    <property type="match status" value="1"/>
</dbReference>
<evidence type="ECO:0000256" key="7">
    <source>
        <dbReference type="ARBA" id="ARBA00023128"/>
    </source>
</evidence>
<dbReference type="AlphaFoldDB" id="A0A4S4KEE8"/>
<dbReference type="GO" id="GO:0005743">
    <property type="term" value="C:mitochondrial inner membrane"/>
    <property type="evidence" value="ECO:0007669"/>
    <property type="project" value="UniProtKB-SubCell"/>
</dbReference>
<feature type="region of interest" description="Disordered" evidence="9">
    <location>
        <begin position="138"/>
        <end position="165"/>
    </location>
</feature>
<dbReference type="EMBL" id="SGPK01000871">
    <property type="protein sequence ID" value="THG96518.1"/>
    <property type="molecule type" value="Genomic_DNA"/>
</dbReference>
<dbReference type="Pfam" id="PF12597">
    <property type="entry name" value="Cox20"/>
    <property type="match status" value="1"/>
</dbReference>
<accession>A0A4S4KEE8</accession>
<evidence type="ECO:0000256" key="4">
    <source>
        <dbReference type="ARBA" id="ARBA00022692"/>
    </source>
</evidence>
<comment type="subcellular location">
    <subcellularLocation>
        <location evidence="1">Mitochondrion inner membrane</location>
    </subcellularLocation>
</comment>
<organism evidence="10 11">
    <name type="scientific">Phellinidium pouzarii</name>
    <dbReference type="NCBI Taxonomy" id="167371"/>
    <lineage>
        <taxon>Eukaryota</taxon>
        <taxon>Fungi</taxon>
        <taxon>Dikarya</taxon>
        <taxon>Basidiomycota</taxon>
        <taxon>Agaricomycotina</taxon>
        <taxon>Agaricomycetes</taxon>
        <taxon>Hymenochaetales</taxon>
        <taxon>Hymenochaetaceae</taxon>
        <taxon>Phellinidium</taxon>
    </lineage>
</organism>
<evidence type="ECO:0000256" key="8">
    <source>
        <dbReference type="ARBA" id="ARBA00023136"/>
    </source>
</evidence>
<evidence type="ECO:0000313" key="10">
    <source>
        <dbReference type="EMBL" id="THG96518.1"/>
    </source>
</evidence>
<dbReference type="Proteomes" id="UP000308199">
    <property type="component" value="Unassembled WGS sequence"/>
</dbReference>
<proteinExistence type="inferred from homology"/>
<evidence type="ECO:0000313" key="11">
    <source>
        <dbReference type="Proteomes" id="UP000308199"/>
    </source>
</evidence>
<feature type="compositionally biased region" description="Low complexity" evidence="9">
    <location>
        <begin position="145"/>
        <end position="165"/>
    </location>
</feature>
<evidence type="ECO:0000256" key="6">
    <source>
        <dbReference type="ARBA" id="ARBA00022989"/>
    </source>
</evidence>
<dbReference type="OrthoDB" id="14603at2759"/>
<name>A0A4S4KEE8_9AGAM</name>
<keyword evidence="4" id="KW-0812">Transmembrane</keyword>
<evidence type="ECO:0000256" key="9">
    <source>
        <dbReference type="SAM" id="MobiDB-lite"/>
    </source>
</evidence>
<evidence type="ECO:0000256" key="2">
    <source>
        <dbReference type="ARBA" id="ARBA00009575"/>
    </source>
</evidence>
<reference evidence="10 11" key="1">
    <citation type="submission" date="2019-02" db="EMBL/GenBank/DDBJ databases">
        <title>Genome sequencing of the rare red list fungi Phellinidium pouzarii.</title>
        <authorList>
            <person name="Buettner E."/>
            <person name="Kellner H."/>
        </authorList>
    </citation>
    <scope>NUCLEOTIDE SEQUENCE [LARGE SCALE GENOMIC DNA]</scope>
    <source>
        <strain evidence="10 11">DSM 108285</strain>
    </source>
</reference>
<keyword evidence="11" id="KW-1185">Reference proteome</keyword>
<comment type="similarity">
    <text evidence="2">Belongs to the COX20 family.</text>
</comment>
<dbReference type="GO" id="GO:0033617">
    <property type="term" value="P:mitochondrial respiratory chain complex IV assembly"/>
    <property type="evidence" value="ECO:0007669"/>
    <property type="project" value="InterPro"/>
</dbReference>
<evidence type="ECO:0000256" key="1">
    <source>
        <dbReference type="ARBA" id="ARBA00004273"/>
    </source>
</evidence>
<protein>
    <recommendedName>
        <fullName evidence="3">Cytochrome c oxidase assembly protein COX20, mitochondrial</fullName>
    </recommendedName>
</protein>
<sequence length="165" mass="18298">MASAVEPPPSEPRPSNTEETKPVVAEQLRSTGNRWTDLKLAVQRISFWDDLRHIGEIPCAPQQPPHGHRRRHGHRVRKFECVTPSSPAEPFVAANWAMGTFVVVSLGAWNVCQSAIRREREQVRVVVEQMAARKLRFAAPDGNHPAADGDAQARADATAPDTARR</sequence>
<dbReference type="InterPro" id="IPR022533">
    <property type="entry name" value="Cox20"/>
</dbReference>